<evidence type="ECO:0000313" key="1">
    <source>
        <dbReference type="EMBL" id="GBO33473.1"/>
    </source>
</evidence>
<dbReference type="Proteomes" id="UP000499080">
    <property type="component" value="Unassembled WGS sequence"/>
</dbReference>
<evidence type="ECO:0000313" key="2">
    <source>
        <dbReference type="Proteomes" id="UP000499080"/>
    </source>
</evidence>
<name>A0A4Y2W6Z7_ARAVE</name>
<gene>
    <name evidence="1" type="ORF">AVEN_64583_1</name>
</gene>
<proteinExistence type="predicted"/>
<organism evidence="1 2">
    <name type="scientific">Araneus ventricosus</name>
    <name type="common">Orbweaver spider</name>
    <name type="synonym">Epeira ventricosa</name>
    <dbReference type="NCBI Taxonomy" id="182803"/>
    <lineage>
        <taxon>Eukaryota</taxon>
        <taxon>Metazoa</taxon>
        <taxon>Ecdysozoa</taxon>
        <taxon>Arthropoda</taxon>
        <taxon>Chelicerata</taxon>
        <taxon>Arachnida</taxon>
        <taxon>Araneae</taxon>
        <taxon>Araneomorphae</taxon>
        <taxon>Entelegynae</taxon>
        <taxon>Araneoidea</taxon>
        <taxon>Araneidae</taxon>
        <taxon>Araneus</taxon>
    </lineage>
</organism>
<accession>A0A4Y2W6Z7</accession>
<reference evidence="1 2" key="1">
    <citation type="journal article" date="2019" name="Sci. Rep.">
        <title>Orb-weaving spider Araneus ventricosus genome elucidates the spidroin gene catalogue.</title>
        <authorList>
            <person name="Kono N."/>
            <person name="Nakamura H."/>
            <person name="Ohtoshi R."/>
            <person name="Moran D.A.P."/>
            <person name="Shinohara A."/>
            <person name="Yoshida Y."/>
            <person name="Fujiwara M."/>
            <person name="Mori M."/>
            <person name="Tomita M."/>
            <person name="Arakawa K."/>
        </authorList>
    </citation>
    <scope>NUCLEOTIDE SEQUENCE [LARGE SCALE GENOMIC DNA]</scope>
</reference>
<protein>
    <submittedName>
        <fullName evidence="1">Uncharacterized protein</fullName>
    </submittedName>
</protein>
<dbReference type="EMBL" id="BGPR01057048">
    <property type="protein sequence ID" value="GBO33473.1"/>
    <property type="molecule type" value="Genomic_DNA"/>
</dbReference>
<keyword evidence="2" id="KW-1185">Reference proteome</keyword>
<comment type="caution">
    <text evidence="1">The sequence shown here is derived from an EMBL/GenBank/DDBJ whole genome shotgun (WGS) entry which is preliminary data.</text>
</comment>
<dbReference type="AlphaFoldDB" id="A0A4Y2W6Z7"/>
<sequence>MNHYNREDVRWVTIDLKNPQIAAPKCIKVNIDMSFKLRKQPPLQYRYFGCKVYSPEEVYGAPSLRRGLISSLGKDCDDMAFG</sequence>